<reference evidence="1 2" key="1">
    <citation type="submission" date="2013-03" db="EMBL/GenBank/DDBJ databases">
        <title>Assembly of a new bacterial strain Brevibacillus borstelensis AK1.</title>
        <authorList>
            <person name="Rajan I."/>
            <person name="PoliReddy D."/>
            <person name="Sugumar T."/>
            <person name="Rathinam K."/>
            <person name="Alqarawi S."/>
            <person name="Khalil A.B."/>
            <person name="Sivakumar N."/>
        </authorList>
    </citation>
    <scope>NUCLEOTIDE SEQUENCE [LARGE SCALE GENOMIC DNA]</scope>
    <source>
        <strain evidence="1 2">AK1</strain>
    </source>
</reference>
<dbReference type="EMBL" id="APBN01000001">
    <property type="protein sequence ID" value="EMT54411.1"/>
    <property type="molecule type" value="Genomic_DNA"/>
</dbReference>
<sequence>MTKEEILAILEEKQLTDVIELIQDAETGDLEELELVESLGLLWDETLNREVLQLLESMGVSIIYVTDDDEEGEEDEGAD</sequence>
<dbReference type="PATRIC" id="fig|1300222.3.peg.492"/>
<gene>
    <name evidence="1" type="ORF">I532_02365</name>
</gene>
<organism evidence="1 2">
    <name type="scientific">Brevibacillus borstelensis AK1</name>
    <dbReference type="NCBI Taxonomy" id="1300222"/>
    <lineage>
        <taxon>Bacteria</taxon>
        <taxon>Bacillati</taxon>
        <taxon>Bacillota</taxon>
        <taxon>Bacilli</taxon>
        <taxon>Bacillales</taxon>
        <taxon>Paenibacillaceae</taxon>
        <taxon>Brevibacillus</taxon>
    </lineage>
</organism>
<keyword evidence="2" id="KW-1185">Reference proteome</keyword>
<evidence type="ECO:0000313" key="1">
    <source>
        <dbReference type="EMBL" id="EMT54411.1"/>
    </source>
</evidence>
<dbReference type="Proteomes" id="UP000012081">
    <property type="component" value="Unassembled WGS sequence"/>
</dbReference>
<proteinExistence type="predicted"/>
<dbReference type="GeneID" id="89499224"/>
<name>M8E537_9BACL</name>
<evidence type="ECO:0000313" key="2">
    <source>
        <dbReference type="Proteomes" id="UP000012081"/>
    </source>
</evidence>
<dbReference type="RefSeq" id="WP_003386158.1">
    <property type="nucleotide sequence ID" value="NZ_APBN01000001.1"/>
</dbReference>
<protein>
    <recommendedName>
        <fullName evidence="3">RNA polymerase sigma factor 70 region 1.1 domain-containing protein</fullName>
    </recommendedName>
</protein>
<evidence type="ECO:0008006" key="3">
    <source>
        <dbReference type="Google" id="ProtNLM"/>
    </source>
</evidence>
<accession>M8E537</accession>
<comment type="caution">
    <text evidence="1">The sequence shown here is derived from an EMBL/GenBank/DDBJ whole genome shotgun (WGS) entry which is preliminary data.</text>
</comment>
<dbReference type="AlphaFoldDB" id="M8E537"/>